<proteinExistence type="predicted"/>
<dbReference type="RefSeq" id="XP_025351659.1">
    <property type="nucleotide sequence ID" value="XM_025499755.1"/>
</dbReference>
<protein>
    <recommendedName>
        <fullName evidence="4">Secreted protein</fullName>
    </recommendedName>
</protein>
<gene>
    <name evidence="2" type="ORF">FA14DRAFT_162773</name>
</gene>
<dbReference type="AlphaFoldDB" id="A0A316V1C3"/>
<dbReference type="InParanoid" id="A0A316V1C3"/>
<feature type="signal peptide" evidence="1">
    <location>
        <begin position="1"/>
        <end position="26"/>
    </location>
</feature>
<dbReference type="EMBL" id="KZ819610">
    <property type="protein sequence ID" value="PWN31357.1"/>
    <property type="molecule type" value="Genomic_DNA"/>
</dbReference>
<keyword evidence="3" id="KW-1185">Reference proteome</keyword>
<dbReference type="Proteomes" id="UP000245771">
    <property type="component" value="Unassembled WGS sequence"/>
</dbReference>
<sequence>MRPASLFDFVSRFLFVFCAFRDLLNGKSLCPSSTSLSFLSRIPSRMGHINKRLYGLHALRPVLAFYSEALRDFDVDSEFLL</sequence>
<evidence type="ECO:0000256" key="1">
    <source>
        <dbReference type="SAM" id="SignalP"/>
    </source>
</evidence>
<keyword evidence="1" id="KW-0732">Signal</keyword>
<reference evidence="2 3" key="1">
    <citation type="journal article" date="2018" name="Mol. Biol. Evol.">
        <title>Broad Genomic Sampling Reveals a Smut Pathogenic Ancestry of the Fungal Clade Ustilaginomycotina.</title>
        <authorList>
            <person name="Kijpornyongpan T."/>
            <person name="Mondo S.J."/>
            <person name="Barry K."/>
            <person name="Sandor L."/>
            <person name="Lee J."/>
            <person name="Lipzen A."/>
            <person name="Pangilinan J."/>
            <person name="LaButti K."/>
            <person name="Hainaut M."/>
            <person name="Henrissat B."/>
            <person name="Grigoriev I.V."/>
            <person name="Spatafora J.W."/>
            <person name="Aime M.C."/>
        </authorList>
    </citation>
    <scope>NUCLEOTIDE SEQUENCE [LARGE SCALE GENOMIC DNA]</scope>
    <source>
        <strain evidence="2 3">MCA 3882</strain>
    </source>
</reference>
<feature type="chain" id="PRO_5016441741" description="Secreted protein" evidence="1">
    <location>
        <begin position="27"/>
        <end position="81"/>
    </location>
</feature>
<evidence type="ECO:0000313" key="2">
    <source>
        <dbReference type="EMBL" id="PWN31357.1"/>
    </source>
</evidence>
<dbReference type="GeneID" id="37021536"/>
<name>A0A316V1C3_9BASI</name>
<evidence type="ECO:0008006" key="4">
    <source>
        <dbReference type="Google" id="ProtNLM"/>
    </source>
</evidence>
<accession>A0A316V1C3</accession>
<organism evidence="2 3">
    <name type="scientific">Meira miltonrushii</name>
    <dbReference type="NCBI Taxonomy" id="1280837"/>
    <lineage>
        <taxon>Eukaryota</taxon>
        <taxon>Fungi</taxon>
        <taxon>Dikarya</taxon>
        <taxon>Basidiomycota</taxon>
        <taxon>Ustilaginomycotina</taxon>
        <taxon>Exobasidiomycetes</taxon>
        <taxon>Exobasidiales</taxon>
        <taxon>Brachybasidiaceae</taxon>
        <taxon>Meira</taxon>
    </lineage>
</organism>
<evidence type="ECO:0000313" key="3">
    <source>
        <dbReference type="Proteomes" id="UP000245771"/>
    </source>
</evidence>